<dbReference type="AlphaFoldDB" id="A0A8J8T952"/>
<reference evidence="1" key="1">
    <citation type="submission" date="2019-06" db="EMBL/GenBank/DDBJ databases">
        <authorList>
            <person name="Zheng W."/>
        </authorList>
    </citation>
    <scope>NUCLEOTIDE SEQUENCE</scope>
    <source>
        <strain evidence="1">QDHG01</strain>
    </source>
</reference>
<name>A0A8J8T952_HALGN</name>
<evidence type="ECO:0000313" key="2">
    <source>
        <dbReference type="Proteomes" id="UP000785679"/>
    </source>
</evidence>
<dbReference type="Proteomes" id="UP000785679">
    <property type="component" value="Unassembled WGS sequence"/>
</dbReference>
<keyword evidence="2" id="KW-1185">Reference proteome</keyword>
<proteinExistence type="predicted"/>
<accession>A0A8J8T952</accession>
<sequence length="122" mass="14036">MKSRIFRAEDIGIRQKGKNPLKQLIFFQTQHKMGSSSLISLLMFNRKILLCTVQEKVRIATLPHLPQALKYLALIKIWKTNKNKPSKLRPQANAEGIRKMPFPHACSTQLLTVQLSISDRQK</sequence>
<gene>
    <name evidence="1" type="ORF">FGO68_gene10398</name>
</gene>
<evidence type="ECO:0000313" key="1">
    <source>
        <dbReference type="EMBL" id="TNV86046.1"/>
    </source>
</evidence>
<protein>
    <submittedName>
        <fullName evidence="1">Uncharacterized protein</fullName>
    </submittedName>
</protein>
<organism evidence="1 2">
    <name type="scientific">Halteria grandinella</name>
    <dbReference type="NCBI Taxonomy" id="5974"/>
    <lineage>
        <taxon>Eukaryota</taxon>
        <taxon>Sar</taxon>
        <taxon>Alveolata</taxon>
        <taxon>Ciliophora</taxon>
        <taxon>Intramacronucleata</taxon>
        <taxon>Spirotrichea</taxon>
        <taxon>Stichotrichia</taxon>
        <taxon>Sporadotrichida</taxon>
        <taxon>Halteriidae</taxon>
        <taxon>Halteria</taxon>
    </lineage>
</organism>
<dbReference type="EMBL" id="RRYP01001359">
    <property type="protein sequence ID" value="TNV86046.1"/>
    <property type="molecule type" value="Genomic_DNA"/>
</dbReference>
<comment type="caution">
    <text evidence="1">The sequence shown here is derived from an EMBL/GenBank/DDBJ whole genome shotgun (WGS) entry which is preliminary data.</text>
</comment>